<evidence type="ECO:0000313" key="2">
    <source>
        <dbReference type="Proteomes" id="UP000292209"/>
    </source>
</evidence>
<organism evidence="1 2">
    <name type="scientific">Cecembia calidifontis</name>
    <dbReference type="NCBI Taxonomy" id="1187080"/>
    <lineage>
        <taxon>Bacteria</taxon>
        <taxon>Pseudomonadati</taxon>
        <taxon>Bacteroidota</taxon>
        <taxon>Cytophagia</taxon>
        <taxon>Cytophagales</taxon>
        <taxon>Cyclobacteriaceae</taxon>
        <taxon>Cecembia</taxon>
    </lineage>
</organism>
<dbReference type="Pfam" id="PF05107">
    <property type="entry name" value="Cas_Cas7"/>
    <property type="match status" value="1"/>
</dbReference>
<proteinExistence type="predicted"/>
<dbReference type="NCBIfam" id="TIGR01595">
    <property type="entry name" value="cas_CT1132"/>
    <property type="match status" value="1"/>
</dbReference>
<dbReference type="OrthoDB" id="9776792at2"/>
<accession>A0A4Q7PGB9</accession>
<dbReference type="EMBL" id="SGXG01000001">
    <property type="protein sequence ID" value="RZS98790.1"/>
    <property type="molecule type" value="Genomic_DNA"/>
</dbReference>
<protein>
    <submittedName>
        <fullName evidence="1">CRISPR-associated Csh2 family protein</fullName>
    </submittedName>
</protein>
<sequence>MSAIKNNSDFLFIYEAINCNPNGDPDQENKPRMDYETQTNLVTDTRLKRYIRDYFMNEGKEVFVSMEDGKKVNPDQKLEFTINRLLTEQDLVESYFDGNDEMRKSFDEINKEKKEKEGVFKALQNKKNRALNDFILDKIVKETFLDIRLFGSAFAVGGFTHAYTGPVQINWGYSLNKVYQIDSDSIVTIMNDDSSTFGKDYRVHYSLLAFHGVVNKYSAQQTGLTEKDLEEFRNGIWQAIPSLPTRSKLNQYPKLYLEIVYNDGFNNGHFGDLRDLIHCSPKDEIAGYKKVRRFSDLKIDFSKLESLINSNKGKVIKDVILKTSDGITINI</sequence>
<keyword evidence="2" id="KW-1185">Reference proteome</keyword>
<dbReference type="NCBIfam" id="TIGR02590">
    <property type="entry name" value="cas_Csh2"/>
    <property type="match status" value="1"/>
</dbReference>
<dbReference type="GO" id="GO:0043571">
    <property type="term" value="P:maintenance of CRISPR repeat elements"/>
    <property type="evidence" value="ECO:0007669"/>
    <property type="project" value="InterPro"/>
</dbReference>
<dbReference type="InterPro" id="IPR013419">
    <property type="entry name" value="CRISPR-assoc_prot_Cas7/Csh2"/>
</dbReference>
<dbReference type="InterPro" id="IPR006482">
    <property type="entry name" value="Cas7_Csh2/Csh2"/>
</dbReference>
<dbReference type="AlphaFoldDB" id="A0A4Q7PGB9"/>
<dbReference type="Proteomes" id="UP000292209">
    <property type="component" value="Unassembled WGS sequence"/>
</dbReference>
<name>A0A4Q7PGB9_9BACT</name>
<reference evidence="1 2" key="1">
    <citation type="submission" date="2019-02" db="EMBL/GenBank/DDBJ databases">
        <title>Genomic Encyclopedia of Archaeal and Bacterial Type Strains, Phase II (KMG-II): from individual species to whole genera.</title>
        <authorList>
            <person name="Goeker M."/>
        </authorList>
    </citation>
    <scope>NUCLEOTIDE SEQUENCE [LARGE SCALE GENOMIC DNA]</scope>
    <source>
        <strain evidence="1 2">DSM 21411</strain>
    </source>
</reference>
<dbReference type="RefSeq" id="WP_130277445.1">
    <property type="nucleotide sequence ID" value="NZ_SGXG01000001.1"/>
</dbReference>
<gene>
    <name evidence="1" type="ORF">BC751_4463</name>
</gene>
<comment type="caution">
    <text evidence="1">The sequence shown here is derived from an EMBL/GenBank/DDBJ whole genome shotgun (WGS) entry which is preliminary data.</text>
</comment>
<evidence type="ECO:0000313" key="1">
    <source>
        <dbReference type="EMBL" id="RZS98790.1"/>
    </source>
</evidence>